<keyword evidence="2" id="KW-1185">Reference proteome</keyword>
<comment type="caution">
    <text evidence="1">The sequence shown here is derived from an EMBL/GenBank/DDBJ whole genome shotgun (WGS) entry which is preliminary data.</text>
</comment>
<proteinExistence type="predicted"/>
<dbReference type="EC" id="6.3.4.18" evidence="1"/>
<accession>A0ACC5R584</accession>
<dbReference type="EMBL" id="JAENHL010000007">
    <property type="protein sequence ID" value="MBK1867793.1"/>
    <property type="molecule type" value="Genomic_DNA"/>
</dbReference>
<evidence type="ECO:0000313" key="1">
    <source>
        <dbReference type="EMBL" id="MBK1867793.1"/>
    </source>
</evidence>
<protein>
    <submittedName>
        <fullName evidence="1">5-(Carboxyamino)imidazole ribonucleotide synthase</fullName>
        <ecNumber evidence="1">6.3.4.18</ecNumber>
    </submittedName>
</protein>
<gene>
    <name evidence="1" type="ORF">JHL16_15655</name>
</gene>
<reference evidence="1" key="1">
    <citation type="submission" date="2021-01" db="EMBL/GenBank/DDBJ databases">
        <authorList>
            <person name="Sun Q."/>
        </authorList>
    </citation>
    <scope>NUCLEOTIDE SEQUENCE</scope>
    <source>
        <strain evidence="1">YIM B02566</strain>
    </source>
</reference>
<evidence type="ECO:0000313" key="2">
    <source>
        <dbReference type="Proteomes" id="UP000616151"/>
    </source>
</evidence>
<organism evidence="1 2">
    <name type="scientific">Taklimakanibacter albus</name>
    <dbReference type="NCBI Taxonomy" id="2800327"/>
    <lineage>
        <taxon>Bacteria</taxon>
        <taxon>Pseudomonadati</taxon>
        <taxon>Pseudomonadota</taxon>
        <taxon>Alphaproteobacteria</taxon>
        <taxon>Hyphomicrobiales</taxon>
        <taxon>Aestuariivirgaceae</taxon>
        <taxon>Taklimakanibacter</taxon>
    </lineage>
</organism>
<keyword evidence="1" id="KW-0436">Ligase</keyword>
<dbReference type="Proteomes" id="UP000616151">
    <property type="component" value="Unassembled WGS sequence"/>
</dbReference>
<name>A0ACC5R584_9HYPH</name>
<sequence>MRLAHPLPPNSVIGILGGGQLGRMLALAAARLGLRCHIYAPEADSPAFQVAAAFTCAAYDDRDALEAFAAAVDVVTYEFENVPAETASILGRLKPLAPGAEALATSQDRFVEKTFLAGIGLETAPFAAVDDEAGLERAVARIGRPSILKTRRFGYDGKGQTTLRAETALAAAWAQIGARPAILEGFVAFEKEVSVIAARGWDGAIAVYDVPENRHANHILHQSIVPAAIAPETAAEAREIAARIAAALDYVGVIGVELFFARGQGAERLIVNEIAPRVHNSGHWTMDACTVSQFEQHIRAVAGWPLGSPERHSDVIMTNLLGEDAENWQNLAREPHSGLHLYGKAECRAGRKMGHINRLTPRQG</sequence>